<feature type="transmembrane region" description="Helical" evidence="1">
    <location>
        <begin position="199"/>
        <end position="217"/>
    </location>
</feature>
<dbReference type="PANTHER" id="PTHR12242">
    <property type="entry name" value="OS02G0130600 PROTEIN-RELATED"/>
    <property type="match status" value="1"/>
</dbReference>
<keyword evidence="1" id="KW-1133">Transmembrane helix</keyword>
<dbReference type="InParanoid" id="A0A507BAZ5"/>
<dbReference type="PANTHER" id="PTHR12242:SF1">
    <property type="entry name" value="MYND-TYPE DOMAIN-CONTAINING PROTEIN"/>
    <property type="match status" value="1"/>
</dbReference>
<sequence length="321" mass="37037">MSERAPLLDRDGLPLPRGALHDHQPIFLRVCHSPWRFINQNTLCYLRGIILVYLLAVMGMLIDFKVNREDKHSGWRMIFEFDTITFGLIVLYHIMAFSWTLTHLHWPHIDESDQTWESRILRAMSPPEQPSYSRRRFYFSLFYSLVHVYSFMVTLIYWAVLVPQGHGHLPKHDGEPPKVGHNFLDHLFSEGWFKPFCLYNLYTMPSILAVFEILFLNSIKRQVPVPSHVFAIQFLAGLYLGWAAIGKMLTGYNPFFWMGHKGSGSREIVAAYCVGFVALAPGAFSFMYGLIGMRDAIVERGTEPEDIAAGLREEHGQQARR</sequence>
<comment type="caution">
    <text evidence="2">The sequence shown here is derived from an EMBL/GenBank/DDBJ whole genome shotgun (WGS) entry which is preliminary data.</text>
</comment>
<evidence type="ECO:0000256" key="1">
    <source>
        <dbReference type="SAM" id="Phobius"/>
    </source>
</evidence>
<feature type="transmembrane region" description="Helical" evidence="1">
    <location>
        <begin position="269"/>
        <end position="291"/>
    </location>
</feature>
<organism evidence="2 3">
    <name type="scientific">Thyridium curvatum</name>
    <dbReference type="NCBI Taxonomy" id="1093900"/>
    <lineage>
        <taxon>Eukaryota</taxon>
        <taxon>Fungi</taxon>
        <taxon>Dikarya</taxon>
        <taxon>Ascomycota</taxon>
        <taxon>Pezizomycotina</taxon>
        <taxon>Sordariomycetes</taxon>
        <taxon>Sordariomycetidae</taxon>
        <taxon>Thyridiales</taxon>
        <taxon>Thyridiaceae</taxon>
        <taxon>Thyridium</taxon>
    </lineage>
</organism>
<protein>
    <submittedName>
        <fullName evidence="2">Uncharacterized protein</fullName>
    </submittedName>
</protein>
<feature type="transmembrane region" description="Helical" evidence="1">
    <location>
        <begin position="229"/>
        <end position="249"/>
    </location>
</feature>
<feature type="transmembrane region" description="Helical" evidence="1">
    <location>
        <begin position="84"/>
        <end position="102"/>
    </location>
</feature>
<name>A0A507BAZ5_9PEZI</name>
<evidence type="ECO:0000313" key="2">
    <source>
        <dbReference type="EMBL" id="TPX17067.1"/>
    </source>
</evidence>
<keyword evidence="1" id="KW-0812">Transmembrane</keyword>
<accession>A0A507BAZ5</accession>
<dbReference type="AlphaFoldDB" id="A0A507BAZ5"/>
<keyword evidence="1" id="KW-0472">Membrane</keyword>
<proteinExistence type="predicted"/>
<dbReference type="EMBL" id="SKBQ01000150">
    <property type="protein sequence ID" value="TPX17067.1"/>
    <property type="molecule type" value="Genomic_DNA"/>
</dbReference>
<dbReference type="GeneID" id="41979727"/>
<evidence type="ECO:0000313" key="3">
    <source>
        <dbReference type="Proteomes" id="UP000319257"/>
    </source>
</evidence>
<keyword evidence="3" id="KW-1185">Reference proteome</keyword>
<feature type="transmembrane region" description="Helical" evidence="1">
    <location>
        <begin position="44"/>
        <end position="64"/>
    </location>
</feature>
<dbReference type="GO" id="GO:0016020">
    <property type="term" value="C:membrane"/>
    <property type="evidence" value="ECO:0007669"/>
    <property type="project" value="TreeGrafter"/>
</dbReference>
<dbReference type="Proteomes" id="UP000319257">
    <property type="component" value="Unassembled WGS sequence"/>
</dbReference>
<dbReference type="STRING" id="1093900.A0A507BAZ5"/>
<feature type="transmembrane region" description="Helical" evidence="1">
    <location>
        <begin position="137"/>
        <end position="160"/>
    </location>
</feature>
<gene>
    <name evidence="2" type="ORF">E0L32_012280</name>
</gene>
<reference evidence="2 3" key="1">
    <citation type="submission" date="2019-06" db="EMBL/GenBank/DDBJ databases">
        <title>Draft genome sequence of the filamentous fungus Phialemoniopsis curvata isolated from diesel fuel.</title>
        <authorList>
            <person name="Varaljay V.A."/>
            <person name="Lyon W.J."/>
            <person name="Crouch A.L."/>
            <person name="Drake C.E."/>
            <person name="Hollomon J.M."/>
            <person name="Nadeau L.J."/>
            <person name="Nunn H.S."/>
            <person name="Stevenson B.S."/>
            <person name="Bojanowski C.L."/>
            <person name="Crookes-Goodson W.J."/>
        </authorList>
    </citation>
    <scope>NUCLEOTIDE SEQUENCE [LARGE SCALE GENOMIC DNA]</scope>
    <source>
        <strain evidence="2 3">D216</strain>
    </source>
</reference>
<dbReference type="OrthoDB" id="5293596at2759"/>
<dbReference type="RefSeq" id="XP_030998778.1">
    <property type="nucleotide sequence ID" value="XM_031135104.1"/>
</dbReference>